<dbReference type="SMART" id="SM00228">
    <property type="entry name" value="PDZ"/>
    <property type="match status" value="1"/>
</dbReference>
<evidence type="ECO:0000256" key="7">
    <source>
        <dbReference type="ARBA" id="ARBA00022737"/>
    </source>
</evidence>
<feature type="compositionally biased region" description="Polar residues" evidence="16">
    <location>
        <begin position="1104"/>
        <end position="1117"/>
    </location>
</feature>
<dbReference type="FunFam" id="3.80.10.10:FF:000013">
    <property type="entry name" value="Erbin isoform 7"/>
    <property type="match status" value="1"/>
</dbReference>
<dbReference type="GO" id="GO:0005912">
    <property type="term" value="C:adherens junction"/>
    <property type="evidence" value="ECO:0007669"/>
    <property type="project" value="TreeGrafter"/>
</dbReference>
<dbReference type="GO" id="GO:0030056">
    <property type="term" value="C:hemidesmosome"/>
    <property type="evidence" value="ECO:0007669"/>
    <property type="project" value="UniProtKB-SubCell"/>
</dbReference>
<dbReference type="PANTHER" id="PTHR23119:SF46">
    <property type="entry name" value="ERBB2 INTERACTING PROTEIN"/>
    <property type="match status" value="1"/>
</dbReference>
<dbReference type="GO" id="GO:0010468">
    <property type="term" value="P:regulation of gene expression"/>
    <property type="evidence" value="ECO:0007669"/>
    <property type="project" value="UniProtKB-ARBA"/>
</dbReference>
<dbReference type="Proteomes" id="UP000694552">
    <property type="component" value="Unplaced"/>
</dbReference>
<dbReference type="SUPFAM" id="SSF50156">
    <property type="entry name" value="PDZ domain-like"/>
    <property type="match status" value="1"/>
</dbReference>
<dbReference type="PROSITE" id="PS51450">
    <property type="entry name" value="LRR"/>
    <property type="match status" value="3"/>
</dbReference>
<feature type="compositionally biased region" description="Polar residues" evidence="16">
    <location>
        <begin position="1186"/>
        <end position="1206"/>
    </location>
</feature>
<evidence type="ECO:0000256" key="3">
    <source>
        <dbReference type="ARBA" id="ARBA00007772"/>
    </source>
</evidence>
<dbReference type="GO" id="GO:0070433">
    <property type="term" value="P:negative regulation of nucleotide-binding oligomerization domain containing 2 signaling pathway"/>
    <property type="evidence" value="ECO:0007669"/>
    <property type="project" value="UniProtKB-ARBA"/>
</dbReference>
<feature type="region of interest" description="Disordered" evidence="16">
    <location>
        <begin position="1094"/>
        <end position="1130"/>
    </location>
</feature>
<dbReference type="SMART" id="SM00369">
    <property type="entry name" value="LRR_TYP"/>
    <property type="match status" value="10"/>
</dbReference>
<dbReference type="Pfam" id="PF00595">
    <property type="entry name" value="PDZ"/>
    <property type="match status" value="1"/>
</dbReference>
<feature type="region of interest" description="Disordered" evidence="16">
    <location>
        <begin position="580"/>
        <end position="611"/>
    </location>
</feature>
<comment type="subcellular location">
    <subcellularLocation>
        <location evidence="2">Basolateral cell membrane</location>
    </subcellularLocation>
    <subcellularLocation>
        <location evidence="11">Cell junction</location>
        <location evidence="11">Hemidesmosome</location>
    </subcellularLocation>
    <subcellularLocation>
        <location evidence="1">Nucleus membrane</location>
    </subcellularLocation>
</comment>
<dbReference type="Gene3D" id="3.80.10.10">
    <property type="entry name" value="Ribonuclease Inhibitor"/>
    <property type="match status" value="3"/>
</dbReference>
<evidence type="ECO:0000256" key="15">
    <source>
        <dbReference type="ARBA" id="ARBA00084015"/>
    </source>
</evidence>
<feature type="compositionally biased region" description="Polar residues" evidence="16">
    <location>
        <begin position="862"/>
        <end position="895"/>
    </location>
</feature>
<dbReference type="Ensembl" id="ENSOSUT00000002065.1">
    <property type="protein sequence ID" value="ENSOSUP00000002027.1"/>
    <property type="gene ID" value="ENSOSUG00000001280.1"/>
</dbReference>
<dbReference type="InterPro" id="IPR055414">
    <property type="entry name" value="LRR_R13L4/SHOC2-like"/>
</dbReference>
<evidence type="ECO:0000256" key="8">
    <source>
        <dbReference type="ARBA" id="ARBA00022949"/>
    </source>
</evidence>
<keyword evidence="6" id="KW-0433">Leucine-rich repeat</keyword>
<dbReference type="GO" id="GO:0098609">
    <property type="term" value="P:cell-cell adhesion"/>
    <property type="evidence" value="ECO:0007669"/>
    <property type="project" value="TreeGrafter"/>
</dbReference>
<evidence type="ECO:0000259" key="17">
    <source>
        <dbReference type="PROSITE" id="PS50106"/>
    </source>
</evidence>
<evidence type="ECO:0000313" key="18">
    <source>
        <dbReference type="Ensembl" id="ENSOSUP00000002027.1"/>
    </source>
</evidence>
<dbReference type="SUPFAM" id="SSF52058">
    <property type="entry name" value="L domain-like"/>
    <property type="match status" value="2"/>
</dbReference>
<feature type="region of interest" description="Disordered" evidence="16">
    <location>
        <begin position="1144"/>
        <end position="1223"/>
    </location>
</feature>
<keyword evidence="19" id="KW-1185">Reference proteome</keyword>
<evidence type="ECO:0000256" key="5">
    <source>
        <dbReference type="ARBA" id="ARBA00022553"/>
    </source>
</evidence>
<keyword evidence="8" id="KW-0965">Cell junction</keyword>
<feature type="region of interest" description="Disordered" evidence="16">
    <location>
        <begin position="835"/>
        <end position="907"/>
    </location>
</feature>
<proteinExistence type="inferred from homology"/>
<evidence type="ECO:0000256" key="14">
    <source>
        <dbReference type="ARBA" id="ARBA00083415"/>
    </source>
</evidence>
<dbReference type="PROSITE" id="PS50106">
    <property type="entry name" value="PDZ"/>
    <property type="match status" value="1"/>
</dbReference>
<organism evidence="18 19">
    <name type="scientific">Otus sunia</name>
    <name type="common">Oriental scops-owl</name>
    <dbReference type="NCBI Taxonomy" id="257818"/>
    <lineage>
        <taxon>Eukaryota</taxon>
        <taxon>Metazoa</taxon>
        <taxon>Chordata</taxon>
        <taxon>Craniata</taxon>
        <taxon>Vertebrata</taxon>
        <taxon>Euteleostomi</taxon>
        <taxon>Archelosauria</taxon>
        <taxon>Archosauria</taxon>
        <taxon>Dinosauria</taxon>
        <taxon>Saurischia</taxon>
        <taxon>Theropoda</taxon>
        <taxon>Coelurosauria</taxon>
        <taxon>Aves</taxon>
        <taxon>Neognathae</taxon>
        <taxon>Neoaves</taxon>
        <taxon>Telluraves</taxon>
        <taxon>Strigiformes</taxon>
        <taxon>Strigidae</taxon>
        <taxon>Otus</taxon>
    </lineage>
</organism>
<reference evidence="18" key="2">
    <citation type="submission" date="2025-09" db="UniProtKB">
        <authorList>
            <consortium name="Ensembl"/>
        </authorList>
    </citation>
    <scope>IDENTIFICATION</scope>
</reference>
<dbReference type="Pfam" id="PF13855">
    <property type="entry name" value="LRR_8"/>
    <property type="match status" value="3"/>
</dbReference>
<keyword evidence="7" id="KW-0677">Repeat</keyword>
<dbReference type="Gene3D" id="2.30.42.10">
    <property type="match status" value="1"/>
</dbReference>
<reference evidence="18" key="1">
    <citation type="submission" date="2025-08" db="UniProtKB">
        <authorList>
            <consortium name="Ensembl"/>
        </authorList>
    </citation>
    <scope>IDENTIFICATION</scope>
</reference>
<feature type="compositionally biased region" description="Basic and acidic residues" evidence="16">
    <location>
        <begin position="669"/>
        <end position="678"/>
    </location>
</feature>
<dbReference type="FunFam" id="2.30.42.10:FF:000036">
    <property type="entry name" value="Erbin isoform 7"/>
    <property type="match status" value="1"/>
</dbReference>
<dbReference type="SMART" id="SM00365">
    <property type="entry name" value="LRR_SD22"/>
    <property type="match status" value="8"/>
</dbReference>
<dbReference type="FunFam" id="3.80.10.10:FF:000022">
    <property type="entry name" value="Erbin isoform 7"/>
    <property type="match status" value="1"/>
</dbReference>
<sequence>KQKYPSNLCKGRSNLCGKNRIDISELLLQNSLLLCSCLKMTTKRNLFVRLVPCRCLRGEEETVTTLDYSHCSLEQVPKEIFTFEKTLEELYLDANQIEELPKQLFNCQSLHKLSLPDNDLTTLPASIANLINLRELDVSKNGIQEFPENIKNCKVLTVVEASVNPISKLPDGFSQLLNLTQLYLNDAFLEFLPANFGRLTKLQILELRENQLKILPKTMSRLTQLERLDLGSNEFTEVPEVLEQLNGLKEFWMDGNRLTLIPGFIGTLKQLTYLDVSKNNIEVVEEGISGCESLQDLLLSSNSLQQLPESIGSLKKVTTLKIDENQLIYLPDSIGGLISVEELDCSFNEIETLPSSVGQLSNIRTFAADHNFLTQLPSEIGNWKHVTVLFLHSNKLEFLPEEMGDMQKLKVINLSDNRLKNLPFTFTKLQQLTAMWLSDNQSKPLIPLQKEADPDTQKTVLTNYMFPQQPRTEDVMFISDNESFNPSLWEEQRKQRAQVAFECDEDKDEREAPPREGNLKRYPTPYPDELKNMVKTVQTIVHRLKDEESTEDIAKESKREGQTISVKDVGVKTSEIASVKNKADERKQYSAGSSVQKPTEAETEHSTTNSQMTALVKTLQNMKTIVNHEDMLEESEELSSDEEMKMAEMRPPLIETSINQPKVVALSNNKKDDSKDADSLSDEATHNSNQNNSNCSSPSRMSDSVSLNTDSSQDISLCSPDKETHAAVLSKIRREDENLNNLLQNGGELSITVEEKIDVEEKVTNLSEYELSIEERLGLIGKVVDLSTPTEESHKLDQINMNINKLVSEEAVPVPVERLETQEIVSVTGFLSNNTKEESEHLENGNKYPINKVNGHPEEAVQSPSNDKLTRSTTVDGDSAELSVSRSSEDLSPQRSGPVMKSHSVTSMDTGGLKIYNVVNENGSQQSNSVANSASNSADGKNIVRSKSATLLYDQPLQVFPGSSSSSDLVSSTKTMFKFDSNHNPEAANVVRGSVTSGAQMFCAPQYNIQYSSSATAKDTLWPQKQNTQVEQGSLPPSRLLRSDSTENPSYVKHSANMNFSNHNNVRASTLYNTHQRMSGRHIDTWAVPPNDRLLPGATRHTLQRQSSVSSTASINVGDTGPSRRTQVPEGDYLTYRDLHSMGRAPPVMSGQQRPLSARTYSIDGPNVPRPQSARPSVNEIPERTMSVSDFNYSRTSPSKRSNPRVNSEHSLLDPPGKSKVPHDWREQVLRHIEAKKLEKHPQASNPGDQCQDEVFISGQQNYSSVTLSLKDLPLDSMKKIIPLTNGQMCQPQRPQTNYSQIHHLPQSSVARHPSREQLIDYLMLKVAHQPPYTQPQCSPRQSHELAKQEIRVRIDKDPELGFSISGGVGGRGNPFRPEDDGIFVTRVQPEGPASKLLQPGDKIIQANGYSFINIDHGQAVSLLKTFQNAVELIIVREVSS</sequence>
<feature type="compositionally biased region" description="Low complexity" evidence="16">
    <location>
        <begin position="687"/>
        <end position="699"/>
    </location>
</feature>
<dbReference type="GO" id="GO:0098887">
    <property type="term" value="P:neurotransmitter receptor transport, endosome to postsynaptic membrane"/>
    <property type="evidence" value="ECO:0007669"/>
    <property type="project" value="TreeGrafter"/>
</dbReference>
<dbReference type="GO" id="GO:0019901">
    <property type="term" value="F:protein kinase binding"/>
    <property type="evidence" value="ECO:0007669"/>
    <property type="project" value="TreeGrafter"/>
</dbReference>
<keyword evidence="10" id="KW-0539">Nucleus</keyword>
<dbReference type="Pfam" id="PF23598">
    <property type="entry name" value="LRR_14"/>
    <property type="match status" value="1"/>
</dbReference>
<feature type="region of interest" description="Disordered" evidence="16">
    <location>
        <begin position="501"/>
        <end position="528"/>
    </location>
</feature>
<feature type="domain" description="PDZ" evidence="17">
    <location>
        <begin position="1350"/>
        <end position="1439"/>
    </location>
</feature>
<dbReference type="GO" id="GO:0014069">
    <property type="term" value="C:postsynaptic density"/>
    <property type="evidence" value="ECO:0007669"/>
    <property type="project" value="TreeGrafter"/>
</dbReference>
<dbReference type="GO" id="GO:0098968">
    <property type="term" value="P:neurotransmitter receptor transport postsynaptic membrane to endosome"/>
    <property type="evidence" value="ECO:0007669"/>
    <property type="project" value="TreeGrafter"/>
</dbReference>
<evidence type="ECO:0000256" key="6">
    <source>
        <dbReference type="ARBA" id="ARBA00022614"/>
    </source>
</evidence>
<feature type="region of interest" description="Disordered" evidence="16">
    <location>
        <begin position="547"/>
        <end position="566"/>
    </location>
</feature>
<name>A0A8C8A8T7_9STRI</name>
<feature type="compositionally biased region" description="Basic and acidic residues" evidence="16">
    <location>
        <begin position="835"/>
        <end position="844"/>
    </location>
</feature>
<evidence type="ECO:0000256" key="10">
    <source>
        <dbReference type="ARBA" id="ARBA00023242"/>
    </source>
</evidence>
<feature type="compositionally biased region" description="Basic and acidic residues" evidence="16">
    <location>
        <begin position="509"/>
        <end position="519"/>
    </location>
</feature>
<feature type="region of interest" description="Disordered" evidence="16">
    <location>
        <begin position="667"/>
        <end position="721"/>
    </location>
</feature>
<feature type="compositionally biased region" description="Polar residues" evidence="16">
    <location>
        <begin position="700"/>
        <end position="716"/>
    </location>
</feature>
<evidence type="ECO:0000313" key="19">
    <source>
        <dbReference type="Proteomes" id="UP000694552"/>
    </source>
</evidence>
<comment type="similarity">
    <text evidence="3">Belongs to the LAP (LRR and PDZ) protein family.</text>
</comment>
<protein>
    <recommendedName>
        <fullName evidence="12">Erbin</fullName>
    </recommendedName>
    <alternativeName>
        <fullName evidence="13">Densin-180-like protein</fullName>
    </alternativeName>
    <alternativeName>
        <fullName evidence="15">Erbb2-interacting protein</fullName>
    </alternativeName>
    <alternativeName>
        <fullName evidence="14">Protein LAP2</fullName>
    </alternativeName>
</protein>
<keyword evidence="4" id="KW-1003">Cell membrane</keyword>
<evidence type="ECO:0000256" key="12">
    <source>
        <dbReference type="ARBA" id="ARBA00074479"/>
    </source>
</evidence>
<dbReference type="SMART" id="SM00364">
    <property type="entry name" value="LRR_BAC"/>
    <property type="match status" value="11"/>
</dbReference>
<evidence type="ECO:0000256" key="4">
    <source>
        <dbReference type="ARBA" id="ARBA00022475"/>
    </source>
</evidence>
<evidence type="ECO:0000256" key="2">
    <source>
        <dbReference type="ARBA" id="ARBA00004187"/>
    </source>
</evidence>
<evidence type="ECO:0000256" key="1">
    <source>
        <dbReference type="ARBA" id="ARBA00004126"/>
    </source>
</evidence>
<dbReference type="InterPro" id="IPR001478">
    <property type="entry name" value="PDZ"/>
</dbReference>
<evidence type="ECO:0000256" key="11">
    <source>
        <dbReference type="ARBA" id="ARBA00060371"/>
    </source>
</evidence>
<dbReference type="InterPro" id="IPR001611">
    <property type="entry name" value="Leu-rich_rpt"/>
</dbReference>
<dbReference type="PANTHER" id="PTHR23119">
    <property type="entry name" value="DISCS LARGE"/>
    <property type="match status" value="1"/>
</dbReference>
<accession>A0A8C8A8T7</accession>
<feature type="region of interest" description="Disordered" evidence="16">
    <location>
        <begin position="1026"/>
        <end position="1062"/>
    </location>
</feature>
<evidence type="ECO:0000256" key="13">
    <source>
        <dbReference type="ARBA" id="ARBA00076296"/>
    </source>
</evidence>
<evidence type="ECO:0000256" key="9">
    <source>
        <dbReference type="ARBA" id="ARBA00023136"/>
    </source>
</evidence>
<feature type="compositionally biased region" description="Basic and acidic residues" evidence="16">
    <location>
        <begin position="547"/>
        <end position="561"/>
    </location>
</feature>
<dbReference type="InterPro" id="IPR036034">
    <property type="entry name" value="PDZ_sf"/>
</dbReference>
<evidence type="ECO:0000256" key="16">
    <source>
        <dbReference type="SAM" id="MobiDB-lite"/>
    </source>
</evidence>
<dbReference type="InterPro" id="IPR032675">
    <property type="entry name" value="LRR_dom_sf"/>
</dbReference>
<dbReference type="FunFam" id="3.80.10.10:FF:000020">
    <property type="entry name" value="Erbin isoform 7"/>
    <property type="match status" value="1"/>
</dbReference>
<dbReference type="InterPro" id="IPR003591">
    <property type="entry name" value="Leu-rich_rpt_typical-subtyp"/>
</dbReference>
<dbReference type="GO" id="GO:0045197">
    <property type="term" value="P:establishment or maintenance of epithelial cell apical/basal polarity"/>
    <property type="evidence" value="ECO:0007669"/>
    <property type="project" value="TreeGrafter"/>
</dbReference>
<dbReference type="GO" id="GO:0045211">
    <property type="term" value="C:postsynaptic membrane"/>
    <property type="evidence" value="ECO:0007669"/>
    <property type="project" value="TreeGrafter"/>
</dbReference>
<dbReference type="InterPro" id="IPR050614">
    <property type="entry name" value="Synaptic_Scaffolding_LAP-MAGUK"/>
</dbReference>
<dbReference type="GO" id="GO:0016323">
    <property type="term" value="C:basolateral plasma membrane"/>
    <property type="evidence" value="ECO:0007669"/>
    <property type="project" value="UniProtKB-SubCell"/>
</dbReference>
<dbReference type="GO" id="GO:0043113">
    <property type="term" value="P:receptor clustering"/>
    <property type="evidence" value="ECO:0007669"/>
    <property type="project" value="TreeGrafter"/>
</dbReference>
<keyword evidence="5" id="KW-0597">Phosphoprotein</keyword>
<dbReference type="CDD" id="cd06749">
    <property type="entry name" value="PDZ_densin_erbin-like"/>
    <property type="match status" value="1"/>
</dbReference>
<keyword evidence="9" id="KW-0472">Membrane</keyword>
<dbReference type="GO" id="GO:0031965">
    <property type="term" value="C:nuclear membrane"/>
    <property type="evidence" value="ECO:0007669"/>
    <property type="project" value="UniProtKB-SubCell"/>
</dbReference>